<feature type="transmembrane region" description="Helical" evidence="1">
    <location>
        <begin position="191"/>
        <end position="210"/>
    </location>
</feature>
<dbReference type="STRING" id="545501.BN997_00375"/>
<feature type="transmembrane region" description="Helical" evidence="1">
    <location>
        <begin position="314"/>
        <end position="337"/>
    </location>
</feature>
<name>A0A0A1MN94_9BACI</name>
<feature type="transmembrane region" description="Helical" evidence="1">
    <location>
        <begin position="289"/>
        <end position="308"/>
    </location>
</feature>
<evidence type="ECO:0000256" key="1">
    <source>
        <dbReference type="SAM" id="Phobius"/>
    </source>
</evidence>
<feature type="transmembrane region" description="Helical" evidence="1">
    <location>
        <begin position="107"/>
        <end position="129"/>
    </location>
</feature>
<proteinExistence type="predicted"/>
<protein>
    <submittedName>
        <fullName evidence="2">Bacterial ABC transporter protein EcsB</fullName>
    </submittedName>
</protein>
<dbReference type="Pfam" id="PF05975">
    <property type="entry name" value="EcsB"/>
    <property type="match status" value="1"/>
</dbReference>
<dbReference type="AlphaFoldDB" id="A0A0A1MN94"/>
<dbReference type="GO" id="GO:0016020">
    <property type="term" value="C:membrane"/>
    <property type="evidence" value="ECO:0007669"/>
    <property type="project" value="InterPro"/>
</dbReference>
<dbReference type="EMBL" id="CDGG01000001">
    <property type="protein sequence ID" value="CEI80571.1"/>
    <property type="molecule type" value="Genomic_DNA"/>
</dbReference>
<keyword evidence="1" id="KW-0472">Membrane</keyword>
<dbReference type="OrthoDB" id="2448479at2"/>
<accession>A0A0A1MN94</accession>
<keyword evidence="1" id="KW-1133">Transmembrane helix</keyword>
<feature type="transmembrane region" description="Helical" evidence="1">
    <location>
        <begin position="168"/>
        <end position="185"/>
    </location>
</feature>
<feature type="transmembrane region" description="Helical" evidence="1">
    <location>
        <begin position="358"/>
        <end position="376"/>
    </location>
</feature>
<dbReference type="Proteomes" id="UP000040453">
    <property type="component" value="Unassembled WGS sequence"/>
</dbReference>
<evidence type="ECO:0000313" key="3">
    <source>
        <dbReference type="Proteomes" id="UP000040453"/>
    </source>
</evidence>
<reference evidence="2 3" key="1">
    <citation type="submission" date="2014-11" db="EMBL/GenBank/DDBJ databases">
        <authorList>
            <person name="Urmite Genomes Urmite Genomes"/>
        </authorList>
    </citation>
    <scope>NUCLEOTIDE SEQUENCE [LARGE SCALE GENOMIC DNA]</scope>
    <source>
        <strain evidence="2 3">Oc5</strain>
    </source>
</reference>
<feature type="transmembrane region" description="Helical" evidence="1">
    <location>
        <begin position="27"/>
        <end position="49"/>
    </location>
</feature>
<organism evidence="2 3">
    <name type="scientific">Oceanobacillus oncorhynchi</name>
    <dbReference type="NCBI Taxonomy" id="545501"/>
    <lineage>
        <taxon>Bacteria</taxon>
        <taxon>Bacillati</taxon>
        <taxon>Bacillota</taxon>
        <taxon>Bacilli</taxon>
        <taxon>Bacillales</taxon>
        <taxon>Bacillaceae</taxon>
        <taxon>Oceanobacillus</taxon>
    </lineage>
</organism>
<feature type="transmembrane region" description="Helical" evidence="1">
    <location>
        <begin position="382"/>
        <end position="403"/>
    </location>
</feature>
<feature type="transmembrane region" description="Helical" evidence="1">
    <location>
        <begin position="61"/>
        <end position="86"/>
    </location>
</feature>
<sequence>MNGTARTLFLKRLQSDYKNLWEASKLILDWTLFIYILIPGIAIGAFFYMEWLQDIPFLLNFIGWYGWMMILVISFFFHHIKLFTYLADQLFLSRNIPLLRRISQYGIVYSTSMMLLTATLFFIIAAPFLSKLFSLSLLSLGYLWLYYLSGVCLLTLWKKYAQIHISSFIIRSISIILILILWISLSQGILLHLPLWIMWITLSVIAITFVSDKLAYHGTHFLKIAEMDEQTRGKWVNLLFTNVRQQGYKPPSAKPIRLWKESQVMFQKQSSEMIFTDAYFKSFFRNLPVLMPLVQLTGLLIAVLIVSAPHWTGYLFWLASIYIIVDITKTGWLGFRFNSFIELFPWKESMLRGSLETSVRRLSSPILFVIGLLFGYLKFGLFGMLIFSIISVLSGIGLVYWHIRYVPVNHVSIEE</sequence>
<dbReference type="InterPro" id="IPR010288">
    <property type="entry name" value="EcsB_ABC"/>
</dbReference>
<feature type="transmembrane region" description="Helical" evidence="1">
    <location>
        <begin position="135"/>
        <end position="156"/>
    </location>
</feature>
<gene>
    <name evidence="2" type="ORF">BN997_00375</name>
</gene>
<dbReference type="RefSeq" id="WP_052484864.1">
    <property type="nucleotide sequence ID" value="NZ_CDGG01000001.1"/>
</dbReference>
<evidence type="ECO:0000313" key="2">
    <source>
        <dbReference type="EMBL" id="CEI80571.1"/>
    </source>
</evidence>
<keyword evidence="3" id="KW-1185">Reference proteome</keyword>
<keyword evidence="1" id="KW-0812">Transmembrane</keyword>